<evidence type="ECO:0000256" key="6">
    <source>
        <dbReference type="ARBA" id="ARBA00023136"/>
    </source>
</evidence>
<dbReference type="InterPro" id="IPR032816">
    <property type="entry name" value="VTT_dom"/>
</dbReference>
<feature type="transmembrane region" description="Helical" evidence="7">
    <location>
        <begin position="20"/>
        <end position="52"/>
    </location>
</feature>
<protein>
    <submittedName>
        <fullName evidence="9">Bifunctional DedA family/phosphatase PAP2 family protein</fullName>
    </submittedName>
</protein>
<feature type="transmembrane region" description="Helical" evidence="7">
    <location>
        <begin position="293"/>
        <end position="317"/>
    </location>
</feature>
<dbReference type="InterPro" id="IPR036938">
    <property type="entry name" value="PAP2/HPO_sf"/>
</dbReference>
<keyword evidence="4 7" id="KW-0812">Transmembrane</keyword>
<evidence type="ECO:0000256" key="5">
    <source>
        <dbReference type="ARBA" id="ARBA00022989"/>
    </source>
</evidence>
<feature type="domain" description="Phosphatidic acid phosphatase type 2/haloperoxidase" evidence="8">
    <location>
        <begin position="325"/>
        <end position="435"/>
    </location>
</feature>
<comment type="similarity">
    <text evidence="2">Belongs to the DedA family.</text>
</comment>
<evidence type="ECO:0000313" key="10">
    <source>
        <dbReference type="Proteomes" id="UP001596055"/>
    </source>
</evidence>
<proteinExistence type="inferred from homology"/>
<evidence type="ECO:0000313" key="9">
    <source>
        <dbReference type="EMBL" id="MFC5545767.1"/>
    </source>
</evidence>
<dbReference type="SUPFAM" id="SSF48317">
    <property type="entry name" value="Acid phosphatase/Vanadium-dependent haloperoxidase"/>
    <property type="match status" value="1"/>
</dbReference>
<feature type="transmembrane region" description="Helical" evidence="7">
    <location>
        <begin position="420"/>
        <end position="438"/>
    </location>
</feature>
<dbReference type="EMBL" id="JBHSNL010000004">
    <property type="protein sequence ID" value="MFC5545767.1"/>
    <property type="molecule type" value="Genomic_DNA"/>
</dbReference>
<keyword evidence="10" id="KW-1185">Reference proteome</keyword>
<name>A0ABW0RS18_9GAMM</name>
<feature type="transmembrane region" description="Helical" evidence="7">
    <location>
        <begin position="64"/>
        <end position="85"/>
    </location>
</feature>
<dbReference type="InterPro" id="IPR000326">
    <property type="entry name" value="PAP2/HPO"/>
</dbReference>
<evidence type="ECO:0000259" key="8">
    <source>
        <dbReference type="SMART" id="SM00014"/>
    </source>
</evidence>
<sequence length="504" mass="54646">MTGAWLSDLTAWLSSNPGWLAFALFLTAFVESLAIAGLIVPGVAILFAIAALAGKTGMPLTEALTWAFLGAVVGDGISFVIGQTLKGRLTSVWPFKRYPILIGKGETFFRKHGGKSVVIGRFIGPIRPVIPLVAGALHMPWQRFLGINILSAIAWAPAYVIPGFLVGSALQTGIELPPHFYAVTGVSVLALLVVYYVLVQFQLGLGGGGRFYRWLEERVARYELSHRFWRLYSNQRPARAGEFPLASLMLSVTCCGLFLIWEQLVISGALAPFNQTVLLWFEQLRHPLIDGPALAATLIGDPLVLVVAAGLSILVLAFRGYYAAALHIAMALALTWSLVWGLKTGLDLPRPAVVNQPPASGAFPSGHAAGITVLVTLLASFVAAEFGQRRRWRTYVFLSLPVLPVAVSRLYLEVHWFSDIIGGILLGLAVTGFVRASYSRYDRTPIPMDALTCLGVAVWLVFSVAYILHQWPEASYRYTPDASHSASARVVTPAQALQEVPAID</sequence>
<comment type="caution">
    <text evidence="9">The sequence shown here is derived from an EMBL/GenBank/DDBJ whole genome shotgun (WGS) entry which is preliminary data.</text>
</comment>
<keyword evidence="6 7" id="KW-0472">Membrane</keyword>
<accession>A0ABW0RS18</accession>
<keyword evidence="3" id="KW-1003">Cell membrane</keyword>
<feature type="transmembrane region" description="Helical" evidence="7">
    <location>
        <begin position="362"/>
        <end position="383"/>
    </location>
</feature>
<gene>
    <name evidence="9" type="ORF">ACFPQA_11930</name>
</gene>
<evidence type="ECO:0000256" key="1">
    <source>
        <dbReference type="ARBA" id="ARBA00004651"/>
    </source>
</evidence>
<feature type="transmembrane region" description="Helical" evidence="7">
    <location>
        <begin position="144"/>
        <end position="167"/>
    </location>
</feature>
<dbReference type="PANTHER" id="PTHR30353:SF15">
    <property type="entry name" value="INNER MEMBRANE PROTEIN YABI"/>
    <property type="match status" value="1"/>
</dbReference>
<dbReference type="RefSeq" id="WP_248159703.1">
    <property type="nucleotide sequence ID" value="NZ_JAKZAJ010000005.1"/>
</dbReference>
<dbReference type="CDD" id="cd03392">
    <property type="entry name" value="PAP2_like_2"/>
    <property type="match status" value="1"/>
</dbReference>
<evidence type="ECO:0000256" key="3">
    <source>
        <dbReference type="ARBA" id="ARBA00022475"/>
    </source>
</evidence>
<feature type="transmembrane region" description="Helical" evidence="7">
    <location>
        <begin position="324"/>
        <end position="342"/>
    </location>
</feature>
<dbReference type="Proteomes" id="UP001596055">
    <property type="component" value="Unassembled WGS sequence"/>
</dbReference>
<evidence type="ECO:0000256" key="7">
    <source>
        <dbReference type="SAM" id="Phobius"/>
    </source>
</evidence>
<dbReference type="Pfam" id="PF01569">
    <property type="entry name" value="PAP2"/>
    <property type="match status" value="1"/>
</dbReference>
<dbReference type="InterPro" id="IPR032818">
    <property type="entry name" value="DedA-like"/>
</dbReference>
<feature type="transmembrane region" description="Helical" evidence="7">
    <location>
        <begin position="245"/>
        <end position="273"/>
    </location>
</feature>
<dbReference type="PANTHER" id="PTHR30353">
    <property type="entry name" value="INNER MEMBRANE PROTEIN DEDA-RELATED"/>
    <property type="match status" value="1"/>
</dbReference>
<feature type="transmembrane region" description="Helical" evidence="7">
    <location>
        <begin position="179"/>
        <end position="198"/>
    </location>
</feature>
<keyword evidence="5 7" id="KW-1133">Transmembrane helix</keyword>
<reference evidence="10" key="1">
    <citation type="journal article" date="2019" name="Int. J. Syst. Evol. Microbiol.">
        <title>The Global Catalogue of Microorganisms (GCM) 10K type strain sequencing project: providing services to taxonomists for standard genome sequencing and annotation.</title>
        <authorList>
            <consortium name="The Broad Institute Genomics Platform"/>
            <consortium name="The Broad Institute Genome Sequencing Center for Infectious Disease"/>
            <person name="Wu L."/>
            <person name="Ma J."/>
        </authorList>
    </citation>
    <scope>NUCLEOTIDE SEQUENCE [LARGE SCALE GENOMIC DNA]</scope>
    <source>
        <strain evidence="10">CGMCC 4.1799</strain>
    </source>
</reference>
<evidence type="ECO:0000256" key="4">
    <source>
        <dbReference type="ARBA" id="ARBA00022692"/>
    </source>
</evidence>
<feature type="transmembrane region" description="Helical" evidence="7">
    <location>
        <begin position="395"/>
        <end position="414"/>
    </location>
</feature>
<evidence type="ECO:0000256" key="2">
    <source>
        <dbReference type="ARBA" id="ARBA00010792"/>
    </source>
</evidence>
<dbReference type="SMART" id="SM00014">
    <property type="entry name" value="acidPPc"/>
    <property type="match status" value="1"/>
</dbReference>
<dbReference type="Gene3D" id="1.20.144.10">
    <property type="entry name" value="Phosphatidic acid phosphatase type 2/haloperoxidase"/>
    <property type="match status" value="1"/>
</dbReference>
<organism evidence="9 10">
    <name type="scientific">Marinobacter koreensis</name>
    <dbReference type="NCBI Taxonomy" id="335974"/>
    <lineage>
        <taxon>Bacteria</taxon>
        <taxon>Pseudomonadati</taxon>
        <taxon>Pseudomonadota</taxon>
        <taxon>Gammaproteobacteria</taxon>
        <taxon>Pseudomonadales</taxon>
        <taxon>Marinobacteraceae</taxon>
        <taxon>Marinobacter</taxon>
    </lineage>
</organism>
<feature type="transmembrane region" description="Helical" evidence="7">
    <location>
        <begin position="118"/>
        <end position="137"/>
    </location>
</feature>
<feature type="transmembrane region" description="Helical" evidence="7">
    <location>
        <begin position="450"/>
        <end position="468"/>
    </location>
</feature>
<dbReference type="Pfam" id="PF09335">
    <property type="entry name" value="VTT_dom"/>
    <property type="match status" value="1"/>
</dbReference>
<comment type="subcellular location">
    <subcellularLocation>
        <location evidence="1">Cell membrane</location>
        <topology evidence="1">Multi-pass membrane protein</topology>
    </subcellularLocation>
</comment>